<sequence length="126" mass="13514">MSNSGKHTYPAETAPETYHTCHDWTDSKQLSTTVMTAIAEAMDADPTEIGPLYDRFDPDALDGLFSPRSDGAPRTGGRVGFTFEGYHVFIRSDGHISVRPLPDVGDVIDAPDVIDASDAPDASEGT</sequence>
<dbReference type="EMBL" id="FRAN01000005">
    <property type="protein sequence ID" value="SHL23061.1"/>
    <property type="molecule type" value="Genomic_DNA"/>
</dbReference>
<name>E7QV90_HALPU</name>
<dbReference type="PATRIC" id="fig|797209.4.peg.2685"/>
<dbReference type="AlphaFoldDB" id="E7QV90"/>
<reference evidence="5" key="2">
    <citation type="submission" date="2016-11" db="EMBL/GenBank/DDBJ databases">
        <authorList>
            <person name="Varghese N."/>
            <person name="Submissions S."/>
        </authorList>
    </citation>
    <scope>NUCLEOTIDE SEQUENCE [LARGE SCALE GENOMIC DNA]</scope>
    <source>
        <strain evidence="5">DX253</strain>
    </source>
</reference>
<evidence type="ECO:0000313" key="5">
    <source>
        <dbReference type="Proteomes" id="UP000184203"/>
    </source>
</evidence>
<evidence type="ECO:0000313" key="2">
    <source>
        <dbReference type="EMBL" id="EFW91608.1"/>
    </source>
</evidence>
<dbReference type="InterPro" id="IPR040624">
    <property type="entry name" value="HalOD1"/>
</dbReference>
<dbReference type="Proteomes" id="UP000184203">
    <property type="component" value="Unassembled WGS sequence"/>
</dbReference>
<protein>
    <recommendedName>
        <fullName evidence="1">Halobacterial output domain-containing protein</fullName>
    </recommendedName>
</protein>
<accession>E7QV90</accession>
<proteinExistence type="predicted"/>
<evidence type="ECO:0000313" key="3">
    <source>
        <dbReference type="EMBL" id="SHL23061.1"/>
    </source>
</evidence>
<reference evidence="3" key="3">
    <citation type="submission" date="2016-11" db="EMBL/GenBank/DDBJ databases">
        <authorList>
            <person name="Jaros S."/>
            <person name="Januszkiewicz K."/>
            <person name="Wedrychowicz H."/>
        </authorList>
    </citation>
    <scope>NUCLEOTIDE SEQUENCE [LARGE SCALE GENOMIC DNA]</scope>
    <source>
        <strain evidence="3">DX253</strain>
    </source>
</reference>
<evidence type="ECO:0000259" key="1">
    <source>
        <dbReference type="Pfam" id="PF18545"/>
    </source>
</evidence>
<gene>
    <name evidence="3" type="ORF">SAMN05444342_3355</name>
    <name evidence="2" type="ORF">ZOD2009_13631</name>
</gene>
<reference evidence="2 4" key="1">
    <citation type="journal article" date="2014" name="ISME J.">
        <title>Trehalose/2-sulfotrehalose biosynthesis and glycine-betaine uptake are widely spread mechanisms for osmoadaptation in the Halobacteriales.</title>
        <authorList>
            <person name="Youssef N.H."/>
            <person name="Savage-Ashlock K.N."/>
            <person name="McCully A.L."/>
            <person name="Luedtke B."/>
            <person name="Shaw E.I."/>
            <person name="Hoff W.D."/>
            <person name="Elshahed M.S."/>
        </authorList>
    </citation>
    <scope>NUCLEOTIDE SEQUENCE [LARGE SCALE GENOMIC DNA]</scope>
    <source>
        <strain evidence="2 4">DX253</strain>
    </source>
</reference>
<dbReference type="Proteomes" id="UP000003751">
    <property type="component" value="Unassembled WGS sequence"/>
</dbReference>
<organism evidence="2 4">
    <name type="scientific">Haladaptatus paucihalophilus DX253</name>
    <dbReference type="NCBI Taxonomy" id="797209"/>
    <lineage>
        <taxon>Archaea</taxon>
        <taxon>Methanobacteriati</taxon>
        <taxon>Methanobacteriota</taxon>
        <taxon>Stenosarchaea group</taxon>
        <taxon>Halobacteria</taxon>
        <taxon>Halobacteriales</taxon>
        <taxon>Haladaptataceae</taxon>
        <taxon>Haladaptatus</taxon>
    </lineage>
</organism>
<feature type="domain" description="Halobacterial output" evidence="1">
    <location>
        <begin position="27"/>
        <end position="100"/>
    </location>
</feature>
<dbReference type="eggNOG" id="arCOG08928">
    <property type="taxonomic scope" value="Archaea"/>
</dbReference>
<dbReference type="OrthoDB" id="218532at2157"/>
<keyword evidence="5" id="KW-1185">Reference proteome</keyword>
<evidence type="ECO:0000313" key="4">
    <source>
        <dbReference type="Proteomes" id="UP000003751"/>
    </source>
</evidence>
<dbReference type="Pfam" id="PF18545">
    <property type="entry name" value="HalOD1"/>
    <property type="match status" value="1"/>
</dbReference>
<dbReference type="RefSeq" id="WP_007980684.1">
    <property type="nucleotide sequence ID" value="NZ_AEMG01000013.1"/>
</dbReference>
<dbReference type="EMBL" id="AEMG01000013">
    <property type="protein sequence ID" value="EFW91608.1"/>
    <property type="molecule type" value="Genomic_DNA"/>
</dbReference>